<keyword evidence="5" id="KW-0472">Membrane</keyword>
<evidence type="ECO:0000256" key="2">
    <source>
        <dbReference type="ARBA" id="ARBA00022475"/>
    </source>
</evidence>
<keyword evidence="2" id="KW-1003">Cell membrane</keyword>
<organism evidence="6 7">
    <name type="scientific">Acidiferrobacter thiooxydans</name>
    <dbReference type="NCBI Taxonomy" id="163359"/>
    <lineage>
        <taxon>Bacteria</taxon>
        <taxon>Pseudomonadati</taxon>
        <taxon>Pseudomonadota</taxon>
        <taxon>Gammaproteobacteria</taxon>
        <taxon>Acidiferrobacterales</taxon>
        <taxon>Acidiferrobacteraceae</taxon>
        <taxon>Acidiferrobacter</taxon>
    </lineage>
</organism>
<reference evidence="6 7" key="1">
    <citation type="submission" date="2018-02" db="EMBL/GenBank/DDBJ databases">
        <title>Insights into the biology of acidophilic members of the Acidiferrobacteraceae family derived from comparative genomic analyses.</title>
        <authorList>
            <person name="Issotta F."/>
            <person name="Thyssen C."/>
            <person name="Mena C."/>
            <person name="Moya A."/>
            <person name="Bellenberg S."/>
            <person name="Sproer C."/>
            <person name="Covarrubias P.C."/>
            <person name="Sand W."/>
            <person name="Quatrini R."/>
            <person name="Vera M."/>
        </authorList>
    </citation>
    <scope>NUCLEOTIDE SEQUENCE [LARGE SCALE GENOMIC DNA]</scope>
    <source>
        <strain evidence="7">m-1</strain>
    </source>
</reference>
<dbReference type="PANTHER" id="PTHR43302:SF5">
    <property type="entry name" value="TRANSPORTER ARSB-RELATED"/>
    <property type="match status" value="1"/>
</dbReference>
<dbReference type="PRINTS" id="PR00758">
    <property type="entry name" value="ARSENICPUMP"/>
</dbReference>
<evidence type="ECO:0000313" key="7">
    <source>
        <dbReference type="Proteomes" id="UP000253250"/>
    </source>
</evidence>
<comment type="subcellular location">
    <subcellularLocation>
        <location evidence="1">Cell membrane</location>
        <topology evidence="1">Multi-pass membrane protein</topology>
    </subcellularLocation>
</comment>
<evidence type="ECO:0000256" key="5">
    <source>
        <dbReference type="ARBA" id="ARBA00023136"/>
    </source>
</evidence>
<evidence type="ECO:0000313" key="6">
    <source>
        <dbReference type="EMBL" id="RCN56610.1"/>
    </source>
</evidence>
<dbReference type="GO" id="GO:0042960">
    <property type="term" value="F:antimonite secondary active transmembrane transporter activity"/>
    <property type="evidence" value="ECO:0007669"/>
    <property type="project" value="TreeGrafter"/>
</dbReference>
<protein>
    <submittedName>
        <fullName evidence="6">Arsenical efflux pump membrane protein ArsB</fullName>
    </submittedName>
</protein>
<proteinExistence type="predicted"/>
<sequence>MVLAVAVFIFTLFLVIVQPKGLGIGWGATLGALVALVLGVVHVQNIPTVWGIVWNATLTFVGLIIISLLLDEAGFFHWAALHMARAGGGNGRRLFPLIILLGALVAAFFANDGAALILTPIVLAMLVALGFSPVAALAFVMGTGFIADTTSLPFVISNLVNIVSADFFDIPFRRYAMVMAPVDVVAGLTTFAMLWIYYRRDIPRDYDLGRLEDPVAAIKDPLLFRLSWPVLVLLLVSYFLAGRLQVPVSLLTGLAAFILLLVAARVWRAGRGAVVPVARVLREAPWQIVVFSLGMYLVVYGLRDAGLTMWLARLFQGLAAHGLMTATIGTGFVSAFLSAIMNNMPTVLVGSLAVHDVVAIAPATREAMIYANVIGCDIGPKFTPLGSLATLLWLHVLARKGQTISWRTYMRAGLIMTPVVLLTTLAALALWLRALGPG</sequence>
<keyword evidence="4" id="KW-1133">Transmembrane helix</keyword>
<dbReference type="GO" id="GO:0008490">
    <property type="term" value="F:arsenite secondary active transmembrane transporter activity"/>
    <property type="evidence" value="ECO:0007669"/>
    <property type="project" value="TreeGrafter"/>
</dbReference>
<evidence type="ECO:0000256" key="3">
    <source>
        <dbReference type="ARBA" id="ARBA00022692"/>
    </source>
</evidence>
<keyword evidence="3" id="KW-0812">Transmembrane</keyword>
<dbReference type="AlphaFoldDB" id="A0A1C2G060"/>
<gene>
    <name evidence="6" type="ORF">C4900_12575</name>
</gene>
<dbReference type="Proteomes" id="UP000253250">
    <property type="component" value="Unassembled WGS sequence"/>
</dbReference>
<dbReference type="NCBIfam" id="NF011980">
    <property type="entry name" value="PRK15445.1"/>
    <property type="match status" value="1"/>
</dbReference>
<name>A0A1C2G060_9GAMM</name>
<evidence type="ECO:0000256" key="4">
    <source>
        <dbReference type="ARBA" id="ARBA00022989"/>
    </source>
</evidence>
<dbReference type="NCBIfam" id="TIGR00935">
    <property type="entry name" value="2a45"/>
    <property type="match status" value="1"/>
</dbReference>
<dbReference type="Pfam" id="PF02040">
    <property type="entry name" value="ArsB"/>
    <property type="match status" value="1"/>
</dbReference>
<evidence type="ECO:0000256" key="1">
    <source>
        <dbReference type="ARBA" id="ARBA00004651"/>
    </source>
</evidence>
<accession>A0A1C2G060</accession>
<dbReference type="GO" id="GO:0005886">
    <property type="term" value="C:plasma membrane"/>
    <property type="evidence" value="ECO:0007669"/>
    <property type="project" value="UniProtKB-SubCell"/>
</dbReference>
<dbReference type="PANTHER" id="PTHR43302">
    <property type="entry name" value="TRANSPORTER ARSB-RELATED"/>
    <property type="match status" value="1"/>
</dbReference>
<keyword evidence="7" id="KW-1185">Reference proteome</keyword>
<dbReference type="OrthoDB" id="9774335at2"/>
<dbReference type="STRING" id="163359.A9R16_14485"/>
<dbReference type="RefSeq" id="WP_065971301.1">
    <property type="nucleotide sequence ID" value="NZ_CP080624.1"/>
</dbReference>
<dbReference type="InterPro" id="IPR000802">
    <property type="entry name" value="Arsenical_pump_ArsB"/>
</dbReference>
<comment type="caution">
    <text evidence="6">The sequence shown here is derived from an EMBL/GenBank/DDBJ whole genome shotgun (WGS) entry which is preliminary data.</text>
</comment>
<dbReference type="CDD" id="cd01118">
    <property type="entry name" value="ArsB_permease"/>
    <property type="match status" value="1"/>
</dbReference>
<dbReference type="EMBL" id="PSYR01000002">
    <property type="protein sequence ID" value="RCN56610.1"/>
    <property type="molecule type" value="Genomic_DNA"/>
</dbReference>